<keyword evidence="2" id="KW-1185">Reference proteome</keyword>
<dbReference type="EMBL" id="MU796105">
    <property type="protein sequence ID" value="KAJ3804305.1"/>
    <property type="molecule type" value="Genomic_DNA"/>
</dbReference>
<dbReference type="Proteomes" id="UP001163835">
    <property type="component" value="Unassembled WGS sequence"/>
</dbReference>
<organism evidence="1 2">
    <name type="scientific">Lentinula aff. lateritia</name>
    <dbReference type="NCBI Taxonomy" id="2804960"/>
    <lineage>
        <taxon>Eukaryota</taxon>
        <taxon>Fungi</taxon>
        <taxon>Dikarya</taxon>
        <taxon>Basidiomycota</taxon>
        <taxon>Agaricomycotina</taxon>
        <taxon>Agaricomycetes</taxon>
        <taxon>Agaricomycetidae</taxon>
        <taxon>Agaricales</taxon>
        <taxon>Marasmiineae</taxon>
        <taxon>Omphalotaceae</taxon>
        <taxon>Lentinula</taxon>
    </lineage>
</organism>
<reference evidence="1" key="1">
    <citation type="submission" date="2022-09" db="EMBL/GenBank/DDBJ databases">
        <title>A Global Phylogenomic Analysis of the Shiitake Genus Lentinula.</title>
        <authorList>
            <consortium name="DOE Joint Genome Institute"/>
            <person name="Sierra-Patev S."/>
            <person name="Min B."/>
            <person name="Naranjo-Ortiz M."/>
            <person name="Looney B."/>
            <person name="Konkel Z."/>
            <person name="Slot J.C."/>
            <person name="Sakamoto Y."/>
            <person name="Steenwyk J.L."/>
            <person name="Rokas A."/>
            <person name="Carro J."/>
            <person name="Camarero S."/>
            <person name="Ferreira P."/>
            <person name="Molpeceres G."/>
            <person name="Ruiz-Duenas F.J."/>
            <person name="Serrano A."/>
            <person name="Henrissat B."/>
            <person name="Drula E."/>
            <person name="Hughes K.W."/>
            <person name="Mata J.L."/>
            <person name="Ishikawa N.K."/>
            <person name="Vargas-Isla R."/>
            <person name="Ushijima S."/>
            <person name="Smith C.A."/>
            <person name="Ahrendt S."/>
            <person name="Andreopoulos W."/>
            <person name="He G."/>
            <person name="Labutti K."/>
            <person name="Lipzen A."/>
            <person name="Ng V."/>
            <person name="Riley R."/>
            <person name="Sandor L."/>
            <person name="Barry K."/>
            <person name="Martinez A.T."/>
            <person name="Xiao Y."/>
            <person name="Gibbons J.G."/>
            <person name="Terashima K."/>
            <person name="Grigoriev I.V."/>
            <person name="Hibbett D.S."/>
        </authorList>
    </citation>
    <scope>NUCLEOTIDE SEQUENCE</scope>
    <source>
        <strain evidence="1">TMI1499</strain>
    </source>
</reference>
<gene>
    <name evidence="1" type="ORF">F5876DRAFT_83395</name>
</gene>
<protein>
    <submittedName>
        <fullName evidence="1">Uncharacterized protein</fullName>
    </submittedName>
</protein>
<evidence type="ECO:0000313" key="1">
    <source>
        <dbReference type="EMBL" id="KAJ3804305.1"/>
    </source>
</evidence>
<name>A0ACC1THU5_9AGAR</name>
<evidence type="ECO:0000313" key="2">
    <source>
        <dbReference type="Proteomes" id="UP001163835"/>
    </source>
</evidence>
<proteinExistence type="predicted"/>
<sequence length="232" mass="26384">MSKSHVQSVLKSLRSGSLLIYPCCDLVVSTQPALHFDMVSSSRTRSRSSRNGTPVARRRLSPSHTLLITPFNGGIMPQEELDEVEGSTTGLYFGMGRAIAENKRFLSTLLSRHKHQRFIDVRGGFSSDTIADDIYKLKVIVDQRRYYVCGTYDQGSPNNNKLLKTYGVKEKFKGEIAIFFYSVYEPERFLDCVPRYENNERDEIIKRVLTAFSRNVGDHIEKGTPLKHIVRG</sequence>
<comment type="caution">
    <text evidence="1">The sequence shown here is derived from an EMBL/GenBank/DDBJ whole genome shotgun (WGS) entry which is preliminary data.</text>
</comment>
<accession>A0ACC1THU5</accession>